<dbReference type="eggNOG" id="ENOG502S0A1">
    <property type="taxonomic scope" value="Eukaryota"/>
</dbReference>
<keyword evidence="1" id="KW-1185">Reference proteome</keyword>
<reference evidence="2" key="2">
    <citation type="submission" date="2025-08" db="UniProtKB">
        <authorList>
            <consortium name="RefSeq"/>
        </authorList>
    </citation>
    <scope>IDENTIFICATION</scope>
    <source>
        <tissue evidence="2">Leaf</tissue>
    </source>
</reference>
<dbReference type="AlphaFoldDB" id="A0A1U7XG33"/>
<evidence type="ECO:0000313" key="2">
    <source>
        <dbReference type="RefSeq" id="XP_009788616.1"/>
    </source>
</evidence>
<reference evidence="1" key="1">
    <citation type="journal article" date="2013" name="Genome Biol.">
        <title>Reference genomes and transcriptomes of Nicotiana sylvestris and Nicotiana tomentosiformis.</title>
        <authorList>
            <person name="Sierro N."/>
            <person name="Battey J.N."/>
            <person name="Ouadi S."/>
            <person name="Bovet L."/>
            <person name="Goepfert S."/>
            <person name="Bakaher N."/>
            <person name="Peitsch M.C."/>
            <person name="Ivanov N.V."/>
        </authorList>
    </citation>
    <scope>NUCLEOTIDE SEQUENCE [LARGE SCALE GENOMIC DNA]</scope>
</reference>
<dbReference type="Gene3D" id="3.60.10.10">
    <property type="entry name" value="Endonuclease/exonuclease/phosphatase"/>
    <property type="match status" value="1"/>
</dbReference>
<organism evidence="1 2">
    <name type="scientific">Nicotiana sylvestris</name>
    <name type="common">Wood tobacco</name>
    <name type="synonym">South American tobacco</name>
    <dbReference type="NCBI Taxonomy" id="4096"/>
    <lineage>
        <taxon>Eukaryota</taxon>
        <taxon>Viridiplantae</taxon>
        <taxon>Streptophyta</taxon>
        <taxon>Embryophyta</taxon>
        <taxon>Tracheophyta</taxon>
        <taxon>Spermatophyta</taxon>
        <taxon>Magnoliopsida</taxon>
        <taxon>eudicotyledons</taxon>
        <taxon>Gunneridae</taxon>
        <taxon>Pentapetalae</taxon>
        <taxon>asterids</taxon>
        <taxon>lamiids</taxon>
        <taxon>Solanales</taxon>
        <taxon>Solanaceae</taxon>
        <taxon>Nicotianoideae</taxon>
        <taxon>Nicotianeae</taxon>
        <taxon>Nicotiana</taxon>
    </lineage>
</organism>
<dbReference type="InterPro" id="IPR036691">
    <property type="entry name" value="Endo/exonu/phosph_ase_sf"/>
</dbReference>
<gene>
    <name evidence="2" type="primary">LOC104236399</name>
</gene>
<accession>A0A1U7XG33</accession>
<dbReference type="RefSeq" id="XP_009788616.1">
    <property type="nucleotide sequence ID" value="XM_009790314.1"/>
</dbReference>
<name>A0A1U7XG33_NICSY</name>
<evidence type="ECO:0000313" key="1">
    <source>
        <dbReference type="Proteomes" id="UP000189701"/>
    </source>
</evidence>
<proteinExistence type="predicted"/>
<dbReference type="SUPFAM" id="SSF56219">
    <property type="entry name" value="DNase I-like"/>
    <property type="match status" value="1"/>
</dbReference>
<dbReference type="InterPro" id="IPR027124">
    <property type="entry name" value="Swc5/CFDP1/2"/>
</dbReference>
<sequence length="280" mass="31986">MECCSSHSRKDSHEREWEFLGVVGDKLGERAQAKESSLGECQQRGGGKLNETRFGSRAKDADGYKLWYSRVQRGKNGAGILVDRHLRESVVEVRRLNNRLMTIKLVVGDYTLNVVSTYAPQARLDKEIKMRFWEGLDEIVHNIPPTKRLFIGRDFNGHIGSSANGYTKVYDDFGFGERNGGGTSLLDFPKVFELVIANSSFPKREEHLVTFQSSVEKTQIGYFLLRRGNRRLCEDCKVIPGETLTTQHRLLVMDVGIIIRRKKRLVRGRPRIRWGALTKD</sequence>
<dbReference type="PANTHER" id="PTHR23227:SF67">
    <property type="entry name" value="CRANIOFACIAL DEVELOPMENT PROTEIN 2-LIKE"/>
    <property type="match status" value="1"/>
</dbReference>
<dbReference type="PANTHER" id="PTHR23227">
    <property type="entry name" value="BUCENTAUR RELATED"/>
    <property type="match status" value="1"/>
</dbReference>
<dbReference type="Proteomes" id="UP000189701">
    <property type="component" value="Unplaced"/>
</dbReference>
<protein>
    <submittedName>
        <fullName evidence="2">Uncharacterized protein LOC104236399</fullName>
    </submittedName>
</protein>